<dbReference type="Gene3D" id="1.20.1250.20">
    <property type="entry name" value="MFS general substrate transporter like domains"/>
    <property type="match status" value="1"/>
</dbReference>
<sequence length="242" mass="25465">MVLVGSLTWALTTLGSALSWRVLVLQGGAMHLGLILGALVGIRIESAFDLIAVPLSILTVPLVAMLLVSRIEKEDRPPSLKKITALEILSRIWRPGLVLALATTLLASTVFLLVPVKAAEYWRMPWSAFGALVLGNLCARISTWHWPGRRGGGSLLVISLGIEACGQASLLTATGPVAQLPGTFLTGLGYSLIFPILGMAVLRRLAPDSHDRTIGGYSAFQDLAIGIVLPATAVALASLTAS</sequence>
<gene>
    <name evidence="2" type="ORF">CQ12_39795</name>
</gene>
<dbReference type="EMBL" id="LLXZ01000037">
    <property type="protein sequence ID" value="KRR12304.1"/>
    <property type="molecule type" value="Genomic_DNA"/>
</dbReference>
<evidence type="ECO:0000313" key="3">
    <source>
        <dbReference type="Proteomes" id="UP000050863"/>
    </source>
</evidence>
<dbReference type="OrthoDB" id="322544at2"/>
<dbReference type="AlphaFoldDB" id="A0A0R3M4W5"/>
<feature type="transmembrane region" description="Helical" evidence="1">
    <location>
        <begin position="92"/>
        <end position="114"/>
    </location>
</feature>
<keyword evidence="1" id="KW-0472">Membrane</keyword>
<feature type="transmembrane region" description="Helical" evidence="1">
    <location>
        <begin position="51"/>
        <end position="71"/>
    </location>
</feature>
<comment type="caution">
    <text evidence="2">The sequence shown here is derived from an EMBL/GenBank/DDBJ whole genome shotgun (WGS) entry which is preliminary data.</text>
</comment>
<reference evidence="2 3" key="1">
    <citation type="submission" date="2014-03" db="EMBL/GenBank/DDBJ databases">
        <title>Bradyrhizobium valentinum sp. nov., isolated from effective nodules of Lupinus mariae-josephae, a lupine endemic of basic-lime soils in Eastern Spain.</title>
        <authorList>
            <person name="Duran D."/>
            <person name="Rey L."/>
            <person name="Navarro A."/>
            <person name="Busquets A."/>
            <person name="Imperial J."/>
            <person name="Ruiz-Argueso T."/>
        </authorList>
    </citation>
    <scope>NUCLEOTIDE SEQUENCE [LARGE SCALE GENOMIC DNA]</scope>
    <source>
        <strain evidence="2 3">PAC68</strain>
    </source>
</reference>
<organism evidence="2 3">
    <name type="scientific">Bradyrhizobium jicamae</name>
    <dbReference type="NCBI Taxonomy" id="280332"/>
    <lineage>
        <taxon>Bacteria</taxon>
        <taxon>Pseudomonadati</taxon>
        <taxon>Pseudomonadota</taxon>
        <taxon>Alphaproteobacteria</taxon>
        <taxon>Hyphomicrobiales</taxon>
        <taxon>Nitrobacteraceae</taxon>
        <taxon>Bradyrhizobium</taxon>
    </lineage>
</organism>
<evidence type="ECO:0000313" key="2">
    <source>
        <dbReference type="EMBL" id="KRR12304.1"/>
    </source>
</evidence>
<evidence type="ECO:0008006" key="4">
    <source>
        <dbReference type="Google" id="ProtNLM"/>
    </source>
</evidence>
<dbReference type="SUPFAM" id="SSF103473">
    <property type="entry name" value="MFS general substrate transporter"/>
    <property type="match status" value="1"/>
</dbReference>
<keyword evidence="3" id="KW-1185">Reference proteome</keyword>
<dbReference type="Proteomes" id="UP000050863">
    <property type="component" value="Unassembled WGS sequence"/>
</dbReference>
<accession>A0A0R3M4W5</accession>
<proteinExistence type="predicted"/>
<keyword evidence="1" id="KW-1133">Transmembrane helix</keyword>
<evidence type="ECO:0000256" key="1">
    <source>
        <dbReference type="SAM" id="Phobius"/>
    </source>
</evidence>
<feature type="transmembrane region" description="Helical" evidence="1">
    <location>
        <begin position="223"/>
        <end position="241"/>
    </location>
</feature>
<protein>
    <recommendedName>
        <fullName evidence="4">Major facilitator superfamily (MFS) profile domain-containing protein</fullName>
    </recommendedName>
</protein>
<name>A0A0R3M4W5_9BRAD</name>
<keyword evidence="1" id="KW-0812">Transmembrane</keyword>
<dbReference type="InterPro" id="IPR036259">
    <property type="entry name" value="MFS_trans_sf"/>
</dbReference>
<feature type="transmembrane region" description="Helical" evidence="1">
    <location>
        <begin position="184"/>
        <end position="202"/>
    </location>
</feature>
<dbReference type="STRING" id="280332.CQ12_39795"/>